<comment type="catalytic activity">
    <reaction evidence="12">
        <text>Ni(2+)(out) + ATP + H2O = Ni(2+)(in) + ADP + phosphate + H(+)</text>
        <dbReference type="Rhea" id="RHEA:15557"/>
        <dbReference type="ChEBI" id="CHEBI:15377"/>
        <dbReference type="ChEBI" id="CHEBI:15378"/>
        <dbReference type="ChEBI" id="CHEBI:30616"/>
        <dbReference type="ChEBI" id="CHEBI:43474"/>
        <dbReference type="ChEBI" id="CHEBI:49786"/>
        <dbReference type="ChEBI" id="CHEBI:456216"/>
        <dbReference type="EC" id="7.2.2.11"/>
    </reaction>
    <physiologicalReaction direction="left-to-right" evidence="12">
        <dbReference type="Rhea" id="RHEA:15558"/>
    </physiologicalReaction>
</comment>
<keyword evidence="6" id="KW-1278">Translocase</keyword>
<dbReference type="Proteomes" id="UP000001941">
    <property type="component" value="Chromosome"/>
</dbReference>
<evidence type="ECO:0000256" key="10">
    <source>
        <dbReference type="ARBA" id="ARBA00039098"/>
    </source>
</evidence>
<dbReference type="RefSeq" id="WP_011447281.1">
    <property type="nucleotide sequence ID" value="NC_007796.1"/>
</dbReference>
<dbReference type="Gene3D" id="3.40.50.300">
    <property type="entry name" value="P-loop containing nucleotide triphosphate hydrolases"/>
    <property type="match status" value="1"/>
</dbReference>
<evidence type="ECO:0000256" key="2">
    <source>
        <dbReference type="ARBA" id="ARBA00022448"/>
    </source>
</evidence>
<evidence type="ECO:0000256" key="12">
    <source>
        <dbReference type="ARBA" id="ARBA00048610"/>
    </source>
</evidence>
<accession>Q2FMZ8</accession>
<dbReference type="SUPFAM" id="SSF52540">
    <property type="entry name" value="P-loop containing nucleoside triphosphate hydrolases"/>
    <property type="match status" value="1"/>
</dbReference>
<dbReference type="EC" id="7.2.2.11" evidence="10"/>
<name>Q2FMZ8_METHJ</name>
<dbReference type="InterPro" id="IPR003439">
    <property type="entry name" value="ABC_transporter-like_ATP-bd"/>
</dbReference>
<evidence type="ECO:0000256" key="8">
    <source>
        <dbReference type="ARBA" id="ARBA00023136"/>
    </source>
</evidence>
<dbReference type="PANTHER" id="PTHR43297:SF13">
    <property type="entry name" value="NICKEL ABC TRANSPORTER, ATP-BINDING PROTEIN"/>
    <property type="match status" value="1"/>
</dbReference>
<evidence type="ECO:0000256" key="3">
    <source>
        <dbReference type="ARBA" id="ARBA00022475"/>
    </source>
</evidence>
<dbReference type="eggNOG" id="arCOG00181">
    <property type="taxonomic scope" value="Archaea"/>
</dbReference>
<dbReference type="SMART" id="SM00382">
    <property type="entry name" value="AAA"/>
    <property type="match status" value="1"/>
</dbReference>
<dbReference type="InterPro" id="IPR050388">
    <property type="entry name" value="ABC_Ni/Peptide_Import"/>
</dbReference>
<dbReference type="Pfam" id="PF00005">
    <property type="entry name" value="ABC_tran"/>
    <property type="match status" value="1"/>
</dbReference>
<keyword evidence="15" id="KW-1185">Reference proteome</keyword>
<dbReference type="InParanoid" id="Q2FMZ8"/>
<dbReference type="EnsemblBacteria" id="ABD39986">
    <property type="protein sequence ID" value="ABD39986"/>
    <property type="gene ID" value="Mhun_0214"/>
</dbReference>
<dbReference type="Pfam" id="PF08352">
    <property type="entry name" value="oligo_HPY"/>
    <property type="match status" value="1"/>
</dbReference>
<dbReference type="GO" id="GO:0005886">
    <property type="term" value="C:plasma membrane"/>
    <property type="evidence" value="ECO:0007669"/>
    <property type="project" value="UniProtKB-SubCell"/>
</dbReference>
<reference evidence="15" key="1">
    <citation type="journal article" date="2016" name="Stand. Genomic Sci.">
        <title>Complete genome sequence of Methanospirillum hungatei type strain JF1.</title>
        <authorList>
            <person name="Gunsalus R.P."/>
            <person name="Cook L.E."/>
            <person name="Crable B."/>
            <person name="Rohlin L."/>
            <person name="McDonald E."/>
            <person name="Mouttaki H."/>
            <person name="Sieber J.R."/>
            <person name="Poweleit N."/>
            <person name="Zhou H."/>
            <person name="Lapidus A.L."/>
            <person name="Daligault H.E."/>
            <person name="Land M."/>
            <person name="Gilna P."/>
            <person name="Ivanova N."/>
            <person name="Kyrpides N."/>
            <person name="Culley D.E."/>
            <person name="McInerney M.J."/>
        </authorList>
    </citation>
    <scope>NUCLEOTIDE SEQUENCE [LARGE SCALE GENOMIC DNA]</scope>
    <source>
        <strain evidence="15">ATCC 27890 / DSM 864 / NBRC 100397 / JF-1</strain>
    </source>
</reference>
<keyword evidence="4" id="KW-0547">Nucleotide-binding</keyword>
<dbReference type="CDD" id="cd03257">
    <property type="entry name" value="ABC_NikE_OppD_transporters"/>
    <property type="match status" value="1"/>
</dbReference>
<dbReference type="STRING" id="323259.Mhun_0214"/>
<keyword evidence="8" id="KW-0472">Membrane</keyword>
<dbReference type="PROSITE" id="PS50893">
    <property type="entry name" value="ABC_TRANSPORTER_2"/>
    <property type="match status" value="1"/>
</dbReference>
<dbReference type="GO" id="GO:0015413">
    <property type="term" value="F:ABC-type nickel transporter activity"/>
    <property type="evidence" value="ECO:0007669"/>
    <property type="project" value="UniProtKB-EC"/>
</dbReference>
<comment type="subcellular location">
    <subcellularLocation>
        <location evidence="1">Cell membrane</location>
        <topology evidence="1">Peripheral membrane protein</topology>
    </subcellularLocation>
</comment>
<evidence type="ECO:0000256" key="7">
    <source>
        <dbReference type="ARBA" id="ARBA00023065"/>
    </source>
</evidence>
<keyword evidence="7" id="KW-0406">Ion transport</keyword>
<protein>
    <recommendedName>
        <fullName evidence="11">Nickel import system ATP-binding protein NikD</fullName>
        <ecNumber evidence="10">7.2.2.11</ecNumber>
    </recommendedName>
</protein>
<sequence>MNTVLEVMDLNVTFPTRAGAIRASQQVSFRMQKGEISVLIGETGSGKSVIGLAVLHLLPEAAIISGKINYNGREILSMSEKEFSRFRGRDISLVPQNPSGSLDPLMRCGKQISESLEIRGISNLKQSTEVENILSNLQFSDPKLTAASFPHELSGGMRQRVTTGIALASEPKLLVSDEPTKGLDYSSRKTSMKMFLHLKHIRKDTHLLITHDLDLARMIGDTIHVLYSGEIIESGPVDEIFSDPHHPYTEGLIAALPRNGMKAMPGMCPGLIDLPSGCYFYSRCPYQCEQGKTIHPAIIPVNGRRSVRCHRFSR</sequence>
<dbReference type="AlphaFoldDB" id="Q2FMZ8"/>
<keyword evidence="3" id="KW-1003">Cell membrane</keyword>
<dbReference type="GO" id="GO:0016887">
    <property type="term" value="F:ATP hydrolysis activity"/>
    <property type="evidence" value="ECO:0007669"/>
    <property type="project" value="InterPro"/>
</dbReference>
<dbReference type="KEGG" id="mhu:Mhun_0214"/>
<dbReference type="InterPro" id="IPR013563">
    <property type="entry name" value="Oligopep_ABC_C"/>
</dbReference>
<dbReference type="GO" id="GO:0015833">
    <property type="term" value="P:peptide transport"/>
    <property type="evidence" value="ECO:0007669"/>
    <property type="project" value="InterPro"/>
</dbReference>
<evidence type="ECO:0000313" key="15">
    <source>
        <dbReference type="Proteomes" id="UP000001941"/>
    </source>
</evidence>
<dbReference type="NCBIfam" id="TIGR01727">
    <property type="entry name" value="oligo_HPY"/>
    <property type="match status" value="1"/>
</dbReference>
<evidence type="ECO:0000256" key="6">
    <source>
        <dbReference type="ARBA" id="ARBA00022967"/>
    </source>
</evidence>
<dbReference type="GO" id="GO:0005524">
    <property type="term" value="F:ATP binding"/>
    <property type="evidence" value="ECO:0007669"/>
    <property type="project" value="UniProtKB-KW"/>
</dbReference>
<organism evidence="14 15">
    <name type="scientific">Methanospirillum hungatei JF-1 (strain ATCC 27890 / DSM 864 / NBRC 100397 / JF-1)</name>
    <dbReference type="NCBI Taxonomy" id="323259"/>
    <lineage>
        <taxon>Archaea</taxon>
        <taxon>Methanobacteriati</taxon>
        <taxon>Methanobacteriota</taxon>
        <taxon>Stenosarchaea group</taxon>
        <taxon>Methanomicrobia</taxon>
        <taxon>Methanomicrobiales</taxon>
        <taxon>Methanospirillaceae</taxon>
        <taxon>Methanospirillum</taxon>
    </lineage>
</organism>
<dbReference type="HOGENOM" id="CLU_000604_1_23_2"/>
<proteinExistence type="predicted"/>
<dbReference type="InterPro" id="IPR003593">
    <property type="entry name" value="AAA+_ATPase"/>
</dbReference>
<dbReference type="InterPro" id="IPR027417">
    <property type="entry name" value="P-loop_NTPase"/>
</dbReference>
<evidence type="ECO:0000256" key="1">
    <source>
        <dbReference type="ARBA" id="ARBA00004202"/>
    </source>
</evidence>
<evidence type="ECO:0000256" key="4">
    <source>
        <dbReference type="ARBA" id="ARBA00022741"/>
    </source>
</evidence>
<evidence type="ECO:0000259" key="13">
    <source>
        <dbReference type="PROSITE" id="PS50893"/>
    </source>
</evidence>
<feature type="domain" description="ABC transporter" evidence="13">
    <location>
        <begin position="5"/>
        <end position="253"/>
    </location>
</feature>
<gene>
    <name evidence="14" type="ordered locus">Mhun_0214</name>
</gene>
<evidence type="ECO:0000256" key="11">
    <source>
        <dbReference type="ARBA" id="ARBA00044143"/>
    </source>
</evidence>
<dbReference type="PANTHER" id="PTHR43297">
    <property type="entry name" value="OLIGOPEPTIDE TRANSPORT ATP-BINDING PROTEIN APPD"/>
    <property type="match status" value="1"/>
</dbReference>
<evidence type="ECO:0000313" key="14">
    <source>
        <dbReference type="EMBL" id="ABD39986.1"/>
    </source>
</evidence>
<evidence type="ECO:0000256" key="5">
    <source>
        <dbReference type="ARBA" id="ARBA00022840"/>
    </source>
</evidence>
<comment type="subunit">
    <text evidence="9">The complex is composed of two ATP-binding proteins (NikD and NikE), two transmembrane proteins (NikB and NikC) and a solute-binding protein (NikA).</text>
</comment>
<dbReference type="EMBL" id="CP000254">
    <property type="protein sequence ID" value="ABD39986.1"/>
    <property type="molecule type" value="Genomic_DNA"/>
</dbReference>
<evidence type="ECO:0000256" key="9">
    <source>
        <dbReference type="ARBA" id="ARBA00038669"/>
    </source>
</evidence>
<keyword evidence="5 14" id="KW-0067">ATP-binding</keyword>
<dbReference type="GeneID" id="3923870"/>
<keyword evidence="2" id="KW-0813">Transport</keyword>